<comment type="caution">
    <text evidence="2">The sequence shown here is derived from an EMBL/GenBank/DDBJ whole genome shotgun (WGS) entry which is preliminary data.</text>
</comment>
<gene>
    <name evidence="2" type="ORF">DX927_23625</name>
</gene>
<sequence>MSVQQLCGGKCTEETIELVRKQLLQQQSALLTQKANIEAKIRRLTDLLQLENDKLEKVKCELGKIQCELEELGCLEKAWHEEGF</sequence>
<protein>
    <submittedName>
        <fullName evidence="2">Uncharacterized protein</fullName>
    </submittedName>
</protein>
<dbReference type="RefSeq" id="WP_148959184.1">
    <property type="nucleotide sequence ID" value="NZ_QSND01000008.1"/>
</dbReference>
<keyword evidence="1" id="KW-0175">Coiled coil</keyword>
<name>A0A5M8RIH8_9BACI</name>
<evidence type="ECO:0000313" key="3">
    <source>
        <dbReference type="Proteomes" id="UP000324326"/>
    </source>
</evidence>
<proteinExistence type="predicted"/>
<accession>A0A5M8RIH8</accession>
<dbReference type="EMBL" id="QSND01000008">
    <property type="protein sequence ID" value="KAA6446684.1"/>
    <property type="molecule type" value="Genomic_DNA"/>
</dbReference>
<evidence type="ECO:0000313" key="2">
    <source>
        <dbReference type="EMBL" id="KAA6446684.1"/>
    </source>
</evidence>
<feature type="coiled-coil region" evidence="1">
    <location>
        <begin position="34"/>
        <end position="61"/>
    </location>
</feature>
<reference evidence="2 3" key="1">
    <citation type="submission" date="2018-08" db="EMBL/GenBank/DDBJ databases">
        <title>Bacillus phenotypic plasticity.</title>
        <authorList>
            <person name="Hurtado E."/>
        </authorList>
    </citation>
    <scope>NUCLEOTIDE SEQUENCE [LARGE SCALE GENOMIC DNA]</scope>
    <source>
        <strain evidence="2 3">427</strain>
    </source>
</reference>
<evidence type="ECO:0000256" key="1">
    <source>
        <dbReference type="SAM" id="Coils"/>
    </source>
</evidence>
<dbReference type="Proteomes" id="UP000324326">
    <property type="component" value="Unassembled WGS sequence"/>
</dbReference>
<dbReference type="AlphaFoldDB" id="A0A5M8RIH8"/>
<organism evidence="2 3">
    <name type="scientific">Bacillus swezeyi</name>
    <dbReference type="NCBI Taxonomy" id="1925020"/>
    <lineage>
        <taxon>Bacteria</taxon>
        <taxon>Bacillati</taxon>
        <taxon>Bacillota</taxon>
        <taxon>Bacilli</taxon>
        <taxon>Bacillales</taxon>
        <taxon>Bacillaceae</taxon>
        <taxon>Bacillus</taxon>
    </lineage>
</organism>